<name>A0A2C9LGJ1_BIOGL</name>
<dbReference type="CDD" id="cd12400">
    <property type="entry name" value="RRM_Nop6"/>
    <property type="match status" value="1"/>
</dbReference>
<dbReference type="EnsemblMetazoa" id="BGLB030941-RC">
    <property type="protein sequence ID" value="BGLB030941-PC"/>
    <property type="gene ID" value="BGLB030941"/>
</dbReference>
<keyword evidence="1 2" id="KW-0694">RNA-binding</keyword>
<evidence type="ECO:0000259" key="4">
    <source>
        <dbReference type="PROSITE" id="PS50102"/>
    </source>
</evidence>
<sequence>MFATESFNRNKDIRNPEPFSNGTNSHEKPSRAKIVNHSQRKNRLGKKNQMQNKKHNNEVATAQNKGVHPNLDQVVQEEHGPHTEETTPVQQRSKLRNRQTIAKPDSLKYEHDYNRGFHTKVMQNLFIESPKKKGKNGKRPTSEARKRKSSTLGEEQEAAKKSKAEGEGEIMDLYKFSLNLINGEVDTSKAHSSKDSKNKYVLFIGNLPYDITREQLEEHFRKTGGIKNIRIPRDKVTDKGRGFAYMEFDGRISHGIALRLHHTTLAGRKINVEFTSIGGGKSEARKAKLQKKNLKRKKMKYH</sequence>
<dbReference type="VEuPathDB" id="VectorBase:BGLB030941"/>
<dbReference type="EnsemblMetazoa" id="BGLB030941-RB">
    <property type="protein sequence ID" value="BGLB030941-PB"/>
    <property type="gene ID" value="BGLB030941"/>
</dbReference>
<gene>
    <name evidence="5" type="primary">106053165</name>
</gene>
<dbReference type="EnsemblMetazoa" id="BGLB030941-RD">
    <property type="protein sequence ID" value="BGLB030941-PD"/>
    <property type="gene ID" value="BGLB030941"/>
</dbReference>
<dbReference type="InterPro" id="IPR000504">
    <property type="entry name" value="RRM_dom"/>
</dbReference>
<dbReference type="RefSeq" id="XP_013064098.2">
    <property type="nucleotide sequence ID" value="XM_013208644.2"/>
</dbReference>
<feature type="region of interest" description="Disordered" evidence="3">
    <location>
        <begin position="1"/>
        <end position="165"/>
    </location>
</feature>
<feature type="compositionally biased region" description="Basic and acidic residues" evidence="3">
    <location>
        <begin position="76"/>
        <end position="85"/>
    </location>
</feature>
<dbReference type="OrthoDB" id="272703at2759"/>
<dbReference type="SUPFAM" id="SSF54928">
    <property type="entry name" value="RNA-binding domain, RBD"/>
    <property type="match status" value="1"/>
</dbReference>
<dbReference type="InterPro" id="IPR012677">
    <property type="entry name" value="Nucleotide-bd_a/b_plait_sf"/>
</dbReference>
<dbReference type="RefSeq" id="XP_013064100.2">
    <property type="nucleotide sequence ID" value="XM_013208646.2"/>
</dbReference>
<dbReference type="PANTHER" id="PTHR23236:SF11">
    <property type="entry name" value="EUKARYOTIC TRANSLATION INITIATION FACTOR 4H"/>
    <property type="match status" value="1"/>
</dbReference>
<evidence type="ECO:0000256" key="3">
    <source>
        <dbReference type="SAM" id="MobiDB-lite"/>
    </source>
</evidence>
<dbReference type="RefSeq" id="XP_013064101.2">
    <property type="nucleotide sequence ID" value="XM_013208647.2"/>
</dbReference>
<organism evidence="5 6">
    <name type="scientific">Biomphalaria glabrata</name>
    <name type="common">Bloodfluke planorb</name>
    <name type="synonym">Freshwater snail</name>
    <dbReference type="NCBI Taxonomy" id="6526"/>
    <lineage>
        <taxon>Eukaryota</taxon>
        <taxon>Metazoa</taxon>
        <taxon>Spiralia</taxon>
        <taxon>Lophotrochozoa</taxon>
        <taxon>Mollusca</taxon>
        <taxon>Gastropoda</taxon>
        <taxon>Heterobranchia</taxon>
        <taxon>Euthyneura</taxon>
        <taxon>Panpulmonata</taxon>
        <taxon>Hygrophila</taxon>
        <taxon>Lymnaeoidea</taxon>
        <taxon>Planorbidae</taxon>
        <taxon>Biomphalaria</taxon>
    </lineage>
</organism>
<dbReference type="Proteomes" id="UP000076420">
    <property type="component" value="Unassembled WGS sequence"/>
</dbReference>
<dbReference type="GO" id="GO:0003723">
    <property type="term" value="F:RNA binding"/>
    <property type="evidence" value="ECO:0007669"/>
    <property type="project" value="UniProtKB-UniRule"/>
</dbReference>
<dbReference type="STRING" id="6526.A0A2C9LGJ1"/>
<dbReference type="SMART" id="SM00360">
    <property type="entry name" value="RRM"/>
    <property type="match status" value="1"/>
</dbReference>
<reference evidence="5" key="1">
    <citation type="submission" date="2020-05" db="UniProtKB">
        <authorList>
            <consortium name="EnsemblMetazoa"/>
        </authorList>
    </citation>
    <scope>IDENTIFICATION</scope>
    <source>
        <strain evidence="5">BB02</strain>
    </source>
</reference>
<dbReference type="VEuPathDB" id="VectorBase:BGLAX_035608"/>
<evidence type="ECO:0000256" key="1">
    <source>
        <dbReference type="ARBA" id="ARBA00022884"/>
    </source>
</evidence>
<evidence type="ECO:0000256" key="2">
    <source>
        <dbReference type="PROSITE-ProRule" id="PRU00176"/>
    </source>
</evidence>
<evidence type="ECO:0000313" key="5">
    <source>
        <dbReference type="EnsemblMetazoa" id="BGLB030941-PA"/>
    </source>
</evidence>
<dbReference type="InterPro" id="IPR035979">
    <property type="entry name" value="RBD_domain_sf"/>
</dbReference>
<dbReference type="InterPro" id="IPR034228">
    <property type="entry name" value="Nop6_RRM"/>
</dbReference>
<dbReference type="Gene3D" id="3.30.70.330">
    <property type="match status" value="1"/>
</dbReference>
<feature type="compositionally biased region" description="Basic and acidic residues" evidence="3">
    <location>
        <begin position="105"/>
        <end position="115"/>
    </location>
</feature>
<accession>A0A2C9LGJ1</accession>
<dbReference type="PROSITE" id="PS50102">
    <property type="entry name" value="RRM"/>
    <property type="match status" value="1"/>
</dbReference>
<dbReference type="EnsemblMetazoa" id="BGLB030941-RA">
    <property type="protein sequence ID" value="BGLB030941-PA"/>
    <property type="gene ID" value="BGLB030941"/>
</dbReference>
<dbReference type="AlphaFoldDB" id="A0A2C9LGJ1"/>
<protein>
    <recommendedName>
        <fullName evidence="4">RRM domain-containing protein</fullName>
    </recommendedName>
</protein>
<evidence type="ECO:0000313" key="6">
    <source>
        <dbReference type="Proteomes" id="UP000076420"/>
    </source>
</evidence>
<proteinExistence type="predicted"/>
<dbReference type="KEGG" id="bgt:106053165"/>
<dbReference type="PANTHER" id="PTHR23236">
    <property type="entry name" value="EUKARYOTIC TRANSLATION INITIATION FACTOR 4B/4H"/>
    <property type="match status" value="1"/>
</dbReference>
<dbReference type="Pfam" id="PF00076">
    <property type="entry name" value="RRM_1"/>
    <property type="match status" value="1"/>
</dbReference>
<dbReference type="RefSeq" id="XP_013064099.2">
    <property type="nucleotide sequence ID" value="XM_013208645.2"/>
</dbReference>
<feature type="domain" description="RRM" evidence="4">
    <location>
        <begin position="200"/>
        <end position="277"/>
    </location>
</feature>